<dbReference type="PROSITE" id="PS50222">
    <property type="entry name" value="EF_HAND_2"/>
    <property type="match status" value="2"/>
</dbReference>
<feature type="domain" description="EF-hand" evidence="2">
    <location>
        <begin position="42"/>
        <end position="77"/>
    </location>
</feature>
<dbReference type="InterPro" id="IPR011992">
    <property type="entry name" value="EF-hand-dom_pair"/>
</dbReference>
<proteinExistence type="predicted"/>
<accession>A0AA86NXD1</accession>
<organism evidence="3">
    <name type="scientific">Hexamita inflata</name>
    <dbReference type="NCBI Taxonomy" id="28002"/>
    <lineage>
        <taxon>Eukaryota</taxon>
        <taxon>Metamonada</taxon>
        <taxon>Diplomonadida</taxon>
        <taxon>Hexamitidae</taxon>
        <taxon>Hexamitinae</taxon>
        <taxon>Hexamita</taxon>
    </lineage>
</organism>
<keyword evidence="5" id="KW-1185">Reference proteome</keyword>
<dbReference type="EMBL" id="CAXDID020001001">
    <property type="protein sequence ID" value="CAL6116379.1"/>
    <property type="molecule type" value="Genomic_DNA"/>
</dbReference>
<feature type="domain" description="EF-hand" evidence="2">
    <location>
        <begin position="6"/>
        <end position="41"/>
    </location>
</feature>
<keyword evidence="1" id="KW-0106">Calcium</keyword>
<dbReference type="AlphaFoldDB" id="A0AA86NXD1"/>
<dbReference type="Gene3D" id="1.10.238.10">
    <property type="entry name" value="EF-hand"/>
    <property type="match status" value="1"/>
</dbReference>
<dbReference type="PROSITE" id="PS00018">
    <property type="entry name" value="EF_HAND_1"/>
    <property type="match status" value="2"/>
</dbReference>
<evidence type="ECO:0000313" key="3">
    <source>
        <dbReference type="EMBL" id="CAI9926820.1"/>
    </source>
</evidence>
<name>A0AA86NXD1_9EUKA</name>
<dbReference type="CDD" id="cd00051">
    <property type="entry name" value="EFh"/>
    <property type="match status" value="1"/>
</dbReference>
<reference evidence="3" key="1">
    <citation type="submission" date="2023-06" db="EMBL/GenBank/DDBJ databases">
        <authorList>
            <person name="Kurt Z."/>
        </authorList>
    </citation>
    <scope>NUCLEOTIDE SEQUENCE</scope>
</reference>
<evidence type="ECO:0000313" key="4">
    <source>
        <dbReference type="EMBL" id="CAL6116379.1"/>
    </source>
</evidence>
<reference evidence="4 5" key="2">
    <citation type="submission" date="2024-07" db="EMBL/GenBank/DDBJ databases">
        <authorList>
            <person name="Akdeniz Z."/>
        </authorList>
    </citation>
    <scope>NUCLEOTIDE SEQUENCE [LARGE SCALE GENOMIC DNA]</scope>
</reference>
<evidence type="ECO:0000259" key="2">
    <source>
        <dbReference type="PROSITE" id="PS50222"/>
    </source>
</evidence>
<dbReference type="InterPro" id="IPR018247">
    <property type="entry name" value="EF_Hand_1_Ca_BS"/>
</dbReference>
<evidence type="ECO:0000313" key="5">
    <source>
        <dbReference type="Proteomes" id="UP001642409"/>
    </source>
</evidence>
<sequence>MGSTNTVKIDMEQLFKDFDINKSGTIDSLEIAQYMKQHYPQYPIQIISLLISLVDKNHNNLIDKEEFKQFYKIVQASISEIEIKQIIYAAVSHASGSTLISSEMVSQVLNCLEVIDAPSQLSQQSYNKDEFINELDKYM</sequence>
<dbReference type="GO" id="GO:0005509">
    <property type="term" value="F:calcium ion binding"/>
    <property type="evidence" value="ECO:0007669"/>
    <property type="project" value="InterPro"/>
</dbReference>
<comment type="caution">
    <text evidence="3">The sequence shown here is derived from an EMBL/GenBank/DDBJ whole genome shotgun (WGS) entry which is preliminary data.</text>
</comment>
<protein>
    <submittedName>
        <fullName evidence="3">Calmodulin</fullName>
    </submittedName>
</protein>
<dbReference type="Proteomes" id="UP001642409">
    <property type="component" value="Unassembled WGS sequence"/>
</dbReference>
<gene>
    <name evidence="3" type="ORF">HINF_LOCUS14465</name>
    <name evidence="4" type="ORF">HINF_LOCUS79035</name>
</gene>
<evidence type="ECO:0000256" key="1">
    <source>
        <dbReference type="ARBA" id="ARBA00022837"/>
    </source>
</evidence>
<dbReference type="SUPFAM" id="SSF47473">
    <property type="entry name" value="EF-hand"/>
    <property type="match status" value="1"/>
</dbReference>
<dbReference type="EMBL" id="CATOUU010000375">
    <property type="protein sequence ID" value="CAI9926820.1"/>
    <property type="molecule type" value="Genomic_DNA"/>
</dbReference>
<dbReference type="SMART" id="SM00054">
    <property type="entry name" value="EFh"/>
    <property type="match status" value="2"/>
</dbReference>
<dbReference type="InterPro" id="IPR002048">
    <property type="entry name" value="EF_hand_dom"/>
</dbReference>
<dbReference type="Pfam" id="PF13499">
    <property type="entry name" value="EF-hand_7"/>
    <property type="match status" value="1"/>
</dbReference>